<comment type="caution">
    <text evidence="2">The sequence shown here is derived from an EMBL/GenBank/DDBJ whole genome shotgun (WGS) entry which is preliminary data.</text>
</comment>
<gene>
    <name evidence="2" type="ORF">DY000_02007295</name>
</gene>
<evidence type="ECO:0000313" key="2">
    <source>
        <dbReference type="EMBL" id="KAF3543593.1"/>
    </source>
</evidence>
<dbReference type="Proteomes" id="UP000266723">
    <property type="component" value="Unassembled WGS sequence"/>
</dbReference>
<reference evidence="2 3" key="1">
    <citation type="journal article" date="2020" name="BMC Genomics">
        <title>Intraspecific diversification of the crop wild relative Brassica cretica Lam. using demographic model selection.</title>
        <authorList>
            <person name="Kioukis A."/>
            <person name="Michalopoulou V.A."/>
            <person name="Briers L."/>
            <person name="Pirintsos S."/>
            <person name="Studholme D.J."/>
            <person name="Pavlidis P."/>
            <person name="Sarris P.F."/>
        </authorList>
    </citation>
    <scope>NUCLEOTIDE SEQUENCE [LARGE SCALE GENOMIC DNA]</scope>
    <source>
        <strain evidence="3">cv. PFS-1207/04</strain>
    </source>
</reference>
<keyword evidence="3" id="KW-1185">Reference proteome</keyword>
<feature type="compositionally biased region" description="Basic and acidic residues" evidence="1">
    <location>
        <begin position="68"/>
        <end position="79"/>
    </location>
</feature>
<feature type="compositionally biased region" description="Polar residues" evidence="1">
    <location>
        <begin position="44"/>
        <end position="56"/>
    </location>
</feature>
<dbReference type="EMBL" id="QGKV02000832">
    <property type="protein sequence ID" value="KAF3543593.1"/>
    <property type="molecule type" value="Genomic_DNA"/>
</dbReference>
<name>A0ABQ7BW81_BRACR</name>
<proteinExistence type="predicted"/>
<accession>A0ABQ7BW81</accession>
<evidence type="ECO:0000313" key="3">
    <source>
        <dbReference type="Proteomes" id="UP000266723"/>
    </source>
</evidence>
<feature type="compositionally biased region" description="Basic residues" evidence="1">
    <location>
        <begin position="57"/>
        <end position="67"/>
    </location>
</feature>
<feature type="compositionally biased region" description="Polar residues" evidence="1">
    <location>
        <begin position="85"/>
        <end position="100"/>
    </location>
</feature>
<sequence length="137" mass="15240">MSDGSYELDETPTLKLDKIQMAAMMATLMKETDKKLQFERGSFATDNVLGTSSQARKTAREKRKGKRPAAETESSDKSSKRVAMQQPNACSARSLHSNQARAKARLLRSDRASIPLGRYVATELKPKLGRYVATELF</sequence>
<protein>
    <submittedName>
        <fullName evidence="2">Uncharacterized protein</fullName>
    </submittedName>
</protein>
<feature type="region of interest" description="Disordered" evidence="1">
    <location>
        <begin position="40"/>
        <end position="107"/>
    </location>
</feature>
<organism evidence="2 3">
    <name type="scientific">Brassica cretica</name>
    <name type="common">Mustard</name>
    <dbReference type="NCBI Taxonomy" id="69181"/>
    <lineage>
        <taxon>Eukaryota</taxon>
        <taxon>Viridiplantae</taxon>
        <taxon>Streptophyta</taxon>
        <taxon>Embryophyta</taxon>
        <taxon>Tracheophyta</taxon>
        <taxon>Spermatophyta</taxon>
        <taxon>Magnoliopsida</taxon>
        <taxon>eudicotyledons</taxon>
        <taxon>Gunneridae</taxon>
        <taxon>Pentapetalae</taxon>
        <taxon>rosids</taxon>
        <taxon>malvids</taxon>
        <taxon>Brassicales</taxon>
        <taxon>Brassicaceae</taxon>
        <taxon>Brassiceae</taxon>
        <taxon>Brassica</taxon>
    </lineage>
</organism>
<evidence type="ECO:0000256" key="1">
    <source>
        <dbReference type="SAM" id="MobiDB-lite"/>
    </source>
</evidence>